<evidence type="ECO:0000256" key="4">
    <source>
        <dbReference type="ARBA" id="ARBA00022530"/>
    </source>
</evidence>
<feature type="non-terminal residue" evidence="16">
    <location>
        <position position="254"/>
    </location>
</feature>
<evidence type="ECO:0000256" key="5">
    <source>
        <dbReference type="ARBA" id="ARBA00022670"/>
    </source>
</evidence>
<feature type="non-terminal residue" evidence="16">
    <location>
        <position position="1"/>
    </location>
</feature>
<evidence type="ECO:0000256" key="15">
    <source>
        <dbReference type="ARBA" id="ARBA00046064"/>
    </source>
</evidence>
<dbReference type="InterPro" id="IPR049419">
    <property type="entry name" value="Reelin_subrepeat-B"/>
</dbReference>
<dbReference type="Gene3D" id="2.60.120.260">
    <property type="entry name" value="Galactose-binding domain-like"/>
    <property type="match status" value="2"/>
</dbReference>
<dbReference type="GO" id="GO:0046872">
    <property type="term" value="F:metal ion binding"/>
    <property type="evidence" value="ECO:0007669"/>
    <property type="project" value="UniProtKB-KW"/>
</dbReference>
<gene>
    <name evidence="16" type="ORF">M9458_036781</name>
</gene>
<comment type="subunit">
    <text evidence="14">Oligomer of disulfide-linked homodimers.</text>
</comment>
<dbReference type="GO" id="GO:0006508">
    <property type="term" value="P:proteolysis"/>
    <property type="evidence" value="ECO:0007669"/>
    <property type="project" value="UniProtKB-KW"/>
</dbReference>
<keyword evidence="17" id="KW-1185">Reference proteome</keyword>
<protein>
    <recommendedName>
        <fullName evidence="13">Reelin</fullName>
    </recommendedName>
</protein>
<keyword evidence="7" id="KW-0378">Hydrolase</keyword>
<comment type="subcellular location">
    <subcellularLocation>
        <location evidence="1">Secreted</location>
        <location evidence="1">Extracellular space</location>
        <location evidence="1">Extracellular matrix</location>
    </subcellularLocation>
</comment>
<dbReference type="Proteomes" id="UP001529510">
    <property type="component" value="Unassembled WGS sequence"/>
</dbReference>
<proteinExistence type="inferred from homology"/>
<organism evidence="16 17">
    <name type="scientific">Cirrhinus mrigala</name>
    <name type="common">Mrigala</name>
    <dbReference type="NCBI Taxonomy" id="683832"/>
    <lineage>
        <taxon>Eukaryota</taxon>
        <taxon>Metazoa</taxon>
        <taxon>Chordata</taxon>
        <taxon>Craniata</taxon>
        <taxon>Vertebrata</taxon>
        <taxon>Euteleostomi</taxon>
        <taxon>Actinopterygii</taxon>
        <taxon>Neopterygii</taxon>
        <taxon>Teleostei</taxon>
        <taxon>Ostariophysi</taxon>
        <taxon>Cypriniformes</taxon>
        <taxon>Cyprinidae</taxon>
        <taxon>Labeoninae</taxon>
        <taxon>Labeonini</taxon>
        <taxon>Cirrhinus</taxon>
    </lineage>
</organism>
<dbReference type="GO" id="GO:0007155">
    <property type="term" value="P:cell adhesion"/>
    <property type="evidence" value="ECO:0007669"/>
    <property type="project" value="UniProtKB-KW"/>
</dbReference>
<evidence type="ECO:0000256" key="1">
    <source>
        <dbReference type="ARBA" id="ARBA00004498"/>
    </source>
</evidence>
<evidence type="ECO:0000256" key="11">
    <source>
        <dbReference type="ARBA" id="ARBA00022889"/>
    </source>
</evidence>
<keyword evidence="2" id="KW-0217">Developmental protein</keyword>
<accession>A0ABD0P373</accession>
<dbReference type="Pfam" id="PF21471">
    <property type="entry name" value="Reelin_subrepeat-B"/>
    <property type="match status" value="2"/>
</dbReference>
<evidence type="ECO:0000256" key="10">
    <source>
        <dbReference type="ARBA" id="ARBA00022837"/>
    </source>
</evidence>
<dbReference type="PANTHER" id="PTHR11841:SF1">
    <property type="entry name" value="REELIN"/>
    <property type="match status" value="1"/>
</dbReference>
<evidence type="ECO:0000313" key="17">
    <source>
        <dbReference type="Proteomes" id="UP001529510"/>
    </source>
</evidence>
<reference evidence="16 17" key="1">
    <citation type="submission" date="2024-05" db="EMBL/GenBank/DDBJ databases">
        <title>Genome sequencing and assembly of Indian major carp, Cirrhinus mrigala (Hamilton, 1822).</title>
        <authorList>
            <person name="Mohindra V."/>
            <person name="Chowdhury L.M."/>
            <person name="Lal K."/>
            <person name="Jena J.K."/>
        </authorList>
    </citation>
    <scope>NUCLEOTIDE SEQUENCE [LARGE SCALE GENOMIC DNA]</scope>
    <source>
        <strain evidence="16">CM1030</strain>
        <tissue evidence="16">Blood</tissue>
    </source>
</reference>
<evidence type="ECO:0000256" key="13">
    <source>
        <dbReference type="ARBA" id="ARBA00023900"/>
    </source>
</evidence>
<evidence type="ECO:0000256" key="6">
    <source>
        <dbReference type="ARBA" id="ARBA00022723"/>
    </source>
</evidence>
<evidence type="ECO:0000256" key="9">
    <source>
        <dbReference type="ARBA" id="ARBA00022833"/>
    </source>
</evidence>
<dbReference type="EMBL" id="JAMKFB020000018">
    <property type="protein sequence ID" value="KAL0168559.1"/>
    <property type="molecule type" value="Genomic_DNA"/>
</dbReference>
<keyword evidence="4" id="KW-0272">Extracellular matrix</keyword>
<keyword evidence="10" id="KW-0106">Calcium</keyword>
<name>A0ABD0P373_CIRMR</name>
<evidence type="ECO:0000256" key="7">
    <source>
        <dbReference type="ARBA" id="ARBA00022801"/>
    </source>
</evidence>
<evidence type="ECO:0000256" key="14">
    <source>
        <dbReference type="ARBA" id="ARBA00044961"/>
    </source>
</evidence>
<dbReference type="AlphaFoldDB" id="A0ABD0P373"/>
<keyword evidence="11" id="KW-0130">Cell adhesion</keyword>
<evidence type="ECO:0000256" key="12">
    <source>
        <dbReference type="ARBA" id="ARBA00023773"/>
    </source>
</evidence>
<evidence type="ECO:0000256" key="3">
    <source>
        <dbReference type="ARBA" id="ARBA00022525"/>
    </source>
</evidence>
<sequence>LGCGKASPDPRSQPVLLQFSVDGGLKWALLQEFLYSNSSNQAHLVALEIPLRARTSATRLRWWQPSENGHFHSPWVIDKVKSCYAKTRMTLLHASGWGPLEDDFSSTNGRSWLLHPGGTRMPVCGSDGEAFAFIEKSNTRYGITTDISLGPDAFIQFDFSASCSVTSSCYSMSPDTSVHICLCHKYKGSSLTAVHVSAAVELEYSLDLGLTWLPLVRDCLPTSPDCSSYTLQRLLVSDTYNKWGRVTLPVPHYA</sequence>
<keyword evidence="3" id="KW-0964">Secreted</keyword>
<dbReference type="InterPro" id="IPR034968">
    <property type="entry name" value="Reelin"/>
</dbReference>
<evidence type="ECO:0000256" key="2">
    <source>
        <dbReference type="ARBA" id="ARBA00022473"/>
    </source>
</evidence>
<keyword evidence="8" id="KW-0720">Serine protease</keyword>
<comment type="similarity">
    <text evidence="12">Belongs to the reelin family.</text>
</comment>
<comment type="caution">
    <text evidence="16">The sequence shown here is derived from an EMBL/GenBank/DDBJ whole genome shotgun (WGS) entry which is preliminary data.</text>
</comment>
<dbReference type="PANTHER" id="PTHR11841">
    <property type="entry name" value="REELIN"/>
    <property type="match status" value="1"/>
</dbReference>
<evidence type="ECO:0000256" key="8">
    <source>
        <dbReference type="ARBA" id="ARBA00022825"/>
    </source>
</evidence>
<keyword evidence="5" id="KW-0645">Protease</keyword>
<evidence type="ECO:0000313" key="16">
    <source>
        <dbReference type="EMBL" id="KAL0168559.1"/>
    </source>
</evidence>
<comment type="function">
    <text evidence="15">Extracellular matrix serine protease secreted by pioneer neurons that plays a role in layering of neurons in the cerebral cortex and cerebellum by coordinating cell positioning during neurodevelopment. Regulates microtubule function in neurons and neuronal migration. Binding to the extracellular domains of lipoprotein receptors VLDLR and LRP8/APOER2 induces tyrosine phosphorylation of DAB1 and modulation of TAU phosphorylation. Affects migration of sympathetic preganglionic neurons in the spinal cord, where it seems to act as a barrier to neuronal migration. Enzymatic activity is important for the modulation of cell adhesion.</text>
</comment>
<dbReference type="GO" id="GO:0008236">
    <property type="term" value="F:serine-type peptidase activity"/>
    <property type="evidence" value="ECO:0007669"/>
    <property type="project" value="UniProtKB-KW"/>
</dbReference>
<keyword evidence="9" id="KW-0862">Zinc</keyword>
<keyword evidence="6" id="KW-0479">Metal-binding</keyword>